<sequence length="611" mass="66040">MIANMGGPVRTGAAAVRLAWQSAPVLLTSYAVISVLMASVPVCTAWVTKLTIDELGSPAATQDRIVGLVVILAAFTVASATLLPCSKYLQAQMKRVIALHAQDNLFRAVGRLGGLRRFENPDFQDRLRLAQAAASNAASQVVSNILNVATVLLTVTGLLTALAVISPVMTIVVVVAVAPVALAEISVARRRASVAWTLSPTERREAFYAGLLTSVDAAKEVRLFNIVGFLRNRMFEERFAANSAHRKLDLRELRTQTLLGMFTATVSGAGLLWAGMQVYGGGLTIGDLTLFVAAVAGIQTALLGVAGTVARTYQELLLFGHYQTVTTAGPDLATISGPRVVPPLRRGLELRDVWFRYAPDQPWVLRGINMFIPHGQEVALVGRNGSGKSTLIKILCRLYDPDRGVVYWDGVDIKELDLDQLRNRISAVFQDAMHYDLSAAENVAVGDIVHLKNRERIHKAAQVAGVHDTLVQLPVGYETMLTRMFYAPNGGDDPQSGVLLSGGQWQRLALARALFRDRRDLMILDEPVGGLDAVAEREVHSAVRRHRAGATSLLVSHRMGSLRDADLIIVISGGEVVEQGDHDELMAARGQYAELFTAQAQGYVESSASAR</sequence>
<feature type="transmembrane region" description="Helical" evidence="7">
    <location>
        <begin position="145"/>
        <end position="165"/>
    </location>
</feature>
<dbReference type="Gene3D" id="1.20.1560.10">
    <property type="entry name" value="ABC transporter type 1, transmembrane domain"/>
    <property type="match status" value="1"/>
</dbReference>
<feature type="transmembrane region" description="Helical" evidence="7">
    <location>
        <begin position="288"/>
        <end position="310"/>
    </location>
</feature>
<dbReference type="PANTHER" id="PTHR43394">
    <property type="entry name" value="ATP-DEPENDENT PERMEASE MDL1, MITOCHONDRIAL"/>
    <property type="match status" value="1"/>
</dbReference>
<feature type="transmembrane region" description="Helical" evidence="7">
    <location>
        <begin position="25"/>
        <end position="47"/>
    </location>
</feature>
<dbReference type="InterPro" id="IPR003593">
    <property type="entry name" value="AAA+_ATPase"/>
</dbReference>
<keyword evidence="2 7" id="KW-0812">Transmembrane</keyword>
<dbReference type="InterPro" id="IPR036640">
    <property type="entry name" value="ABC1_TM_sf"/>
</dbReference>
<dbReference type="SUPFAM" id="SSF52540">
    <property type="entry name" value="P-loop containing nucleoside triphosphate hydrolases"/>
    <property type="match status" value="1"/>
</dbReference>
<dbReference type="InterPro" id="IPR003439">
    <property type="entry name" value="ABC_transporter-like_ATP-bd"/>
</dbReference>
<dbReference type="PANTHER" id="PTHR43394:SF1">
    <property type="entry name" value="ATP-BINDING CASSETTE SUB-FAMILY B MEMBER 10, MITOCHONDRIAL"/>
    <property type="match status" value="1"/>
</dbReference>
<feature type="transmembrane region" description="Helical" evidence="7">
    <location>
        <begin position="67"/>
        <end position="85"/>
    </location>
</feature>
<dbReference type="InterPro" id="IPR011527">
    <property type="entry name" value="ABC1_TM_dom"/>
</dbReference>
<dbReference type="InterPro" id="IPR017871">
    <property type="entry name" value="ABC_transporter-like_CS"/>
</dbReference>
<evidence type="ECO:0000256" key="5">
    <source>
        <dbReference type="ARBA" id="ARBA00022989"/>
    </source>
</evidence>
<name>A8M457_SALAI</name>
<evidence type="ECO:0000256" key="2">
    <source>
        <dbReference type="ARBA" id="ARBA00022692"/>
    </source>
</evidence>
<keyword evidence="3" id="KW-0547">Nucleotide-binding</keyword>
<protein>
    <submittedName>
        <fullName evidence="10">ABC transporter related</fullName>
    </submittedName>
</protein>
<keyword evidence="4" id="KW-0067">ATP-binding</keyword>
<evidence type="ECO:0000256" key="7">
    <source>
        <dbReference type="SAM" id="Phobius"/>
    </source>
</evidence>
<proteinExistence type="predicted"/>
<dbReference type="Gene3D" id="3.40.50.300">
    <property type="entry name" value="P-loop containing nucleotide triphosphate hydrolases"/>
    <property type="match status" value="1"/>
</dbReference>
<dbReference type="OrthoDB" id="9806127at2"/>
<dbReference type="PROSITE" id="PS50929">
    <property type="entry name" value="ABC_TM1F"/>
    <property type="match status" value="1"/>
</dbReference>
<keyword evidence="6 7" id="KW-0472">Membrane</keyword>
<feature type="transmembrane region" description="Helical" evidence="7">
    <location>
        <begin position="171"/>
        <end position="188"/>
    </location>
</feature>
<dbReference type="SUPFAM" id="SSF90123">
    <property type="entry name" value="ABC transporter transmembrane region"/>
    <property type="match status" value="1"/>
</dbReference>
<dbReference type="EMBL" id="CP000850">
    <property type="protein sequence ID" value="ABV99972.1"/>
    <property type="molecule type" value="Genomic_DNA"/>
</dbReference>
<keyword evidence="5 7" id="KW-1133">Transmembrane helix</keyword>
<dbReference type="SMART" id="SM00382">
    <property type="entry name" value="AAA"/>
    <property type="match status" value="1"/>
</dbReference>
<reference evidence="10" key="1">
    <citation type="submission" date="2007-10" db="EMBL/GenBank/DDBJ databases">
        <title>Complete sequence of Salinispora arenicola CNS-205.</title>
        <authorList>
            <consortium name="US DOE Joint Genome Institute"/>
            <person name="Copeland A."/>
            <person name="Lucas S."/>
            <person name="Lapidus A."/>
            <person name="Barry K."/>
            <person name="Glavina del Rio T."/>
            <person name="Dalin E."/>
            <person name="Tice H."/>
            <person name="Pitluck S."/>
            <person name="Foster B."/>
            <person name="Schmutz J."/>
            <person name="Larimer F."/>
            <person name="Land M."/>
            <person name="Hauser L."/>
            <person name="Kyrpides N."/>
            <person name="Ivanova N."/>
            <person name="Jensen P.R."/>
            <person name="Moore B.S."/>
            <person name="Penn K."/>
            <person name="Jenkins C."/>
            <person name="Udwary D."/>
            <person name="Xiang L."/>
            <person name="Gontang E."/>
            <person name="Richardson P."/>
        </authorList>
    </citation>
    <scope>NUCLEOTIDE SEQUENCE [LARGE SCALE GENOMIC DNA]</scope>
    <source>
        <strain evidence="10">CNS-205</strain>
    </source>
</reference>
<accession>A8M457</accession>
<dbReference type="InterPro" id="IPR027417">
    <property type="entry name" value="P-loop_NTPase"/>
</dbReference>
<feature type="domain" description="ABC transporter" evidence="8">
    <location>
        <begin position="348"/>
        <end position="598"/>
    </location>
</feature>
<evidence type="ECO:0000313" key="10">
    <source>
        <dbReference type="EMBL" id="ABV99972.1"/>
    </source>
</evidence>
<evidence type="ECO:0000256" key="1">
    <source>
        <dbReference type="ARBA" id="ARBA00004651"/>
    </source>
</evidence>
<dbReference type="AlphaFoldDB" id="A8M457"/>
<dbReference type="KEGG" id="saq:Sare_4186"/>
<dbReference type="PATRIC" id="fig|391037.6.peg.4226"/>
<evidence type="ECO:0000259" key="8">
    <source>
        <dbReference type="PROSITE" id="PS50893"/>
    </source>
</evidence>
<dbReference type="GO" id="GO:0005886">
    <property type="term" value="C:plasma membrane"/>
    <property type="evidence" value="ECO:0007669"/>
    <property type="project" value="UniProtKB-SubCell"/>
</dbReference>
<dbReference type="GO" id="GO:0015421">
    <property type="term" value="F:ABC-type oligopeptide transporter activity"/>
    <property type="evidence" value="ECO:0007669"/>
    <property type="project" value="TreeGrafter"/>
</dbReference>
<dbReference type="GO" id="GO:0005524">
    <property type="term" value="F:ATP binding"/>
    <property type="evidence" value="ECO:0007669"/>
    <property type="project" value="UniProtKB-KW"/>
</dbReference>
<dbReference type="STRING" id="391037.Sare_4186"/>
<dbReference type="InterPro" id="IPR039421">
    <property type="entry name" value="Type_1_exporter"/>
</dbReference>
<evidence type="ECO:0000256" key="4">
    <source>
        <dbReference type="ARBA" id="ARBA00022840"/>
    </source>
</evidence>
<dbReference type="HOGENOM" id="CLU_000604_84_3_11"/>
<evidence type="ECO:0000256" key="6">
    <source>
        <dbReference type="ARBA" id="ARBA00023136"/>
    </source>
</evidence>
<dbReference type="PROSITE" id="PS50893">
    <property type="entry name" value="ABC_TRANSPORTER_2"/>
    <property type="match status" value="1"/>
</dbReference>
<organism evidence="10">
    <name type="scientific">Salinispora arenicola (strain CNS-205)</name>
    <dbReference type="NCBI Taxonomy" id="391037"/>
    <lineage>
        <taxon>Bacteria</taxon>
        <taxon>Bacillati</taxon>
        <taxon>Actinomycetota</taxon>
        <taxon>Actinomycetes</taxon>
        <taxon>Micromonosporales</taxon>
        <taxon>Micromonosporaceae</taxon>
        <taxon>Salinispora</taxon>
    </lineage>
</organism>
<comment type="subcellular location">
    <subcellularLocation>
        <location evidence="1">Cell membrane</location>
        <topology evidence="1">Multi-pass membrane protein</topology>
    </subcellularLocation>
</comment>
<feature type="domain" description="ABC transmembrane type-1" evidence="9">
    <location>
        <begin position="31"/>
        <end position="314"/>
    </location>
</feature>
<gene>
    <name evidence="10" type="ordered locus">Sare_4186</name>
</gene>
<feature type="transmembrane region" description="Helical" evidence="7">
    <location>
        <begin position="257"/>
        <end position="276"/>
    </location>
</feature>
<dbReference type="eggNOG" id="COG1132">
    <property type="taxonomic scope" value="Bacteria"/>
</dbReference>
<evidence type="ECO:0000256" key="3">
    <source>
        <dbReference type="ARBA" id="ARBA00022741"/>
    </source>
</evidence>
<dbReference type="GO" id="GO:0016887">
    <property type="term" value="F:ATP hydrolysis activity"/>
    <property type="evidence" value="ECO:0007669"/>
    <property type="project" value="InterPro"/>
</dbReference>
<dbReference type="PROSITE" id="PS00211">
    <property type="entry name" value="ABC_TRANSPORTER_1"/>
    <property type="match status" value="1"/>
</dbReference>
<evidence type="ECO:0000259" key="9">
    <source>
        <dbReference type="PROSITE" id="PS50929"/>
    </source>
</evidence>
<dbReference type="Pfam" id="PF00005">
    <property type="entry name" value="ABC_tran"/>
    <property type="match status" value="1"/>
</dbReference>